<gene>
    <name evidence="1" type="ORF">PAXRUDRAFT_125197</name>
</gene>
<keyword evidence="2" id="KW-1185">Reference proteome</keyword>
<dbReference type="OrthoDB" id="2691851at2759"/>
<dbReference type="EMBL" id="KN827194">
    <property type="protein sequence ID" value="KIK76995.1"/>
    <property type="molecule type" value="Genomic_DNA"/>
</dbReference>
<dbReference type="InParanoid" id="A0A0D0DGH1"/>
<accession>A0A0D0DGH1</accession>
<evidence type="ECO:0000313" key="1">
    <source>
        <dbReference type="EMBL" id="KIK76995.1"/>
    </source>
</evidence>
<reference evidence="1 2" key="1">
    <citation type="submission" date="2014-04" db="EMBL/GenBank/DDBJ databases">
        <authorList>
            <consortium name="DOE Joint Genome Institute"/>
            <person name="Kuo A."/>
            <person name="Kohler A."/>
            <person name="Jargeat P."/>
            <person name="Nagy L.G."/>
            <person name="Floudas D."/>
            <person name="Copeland A."/>
            <person name="Barry K.W."/>
            <person name="Cichocki N."/>
            <person name="Veneault-Fourrey C."/>
            <person name="LaButti K."/>
            <person name="Lindquist E.A."/>
            <person name="Lipzen A."/>
            <person name="Lundell T."/>
            <person name="Morin E."/>
            <person name="Murat C."/>
            <person name="Sun H."/>
            <person name="Tunlid A."/>
            <person name="Henrissat B."/>
            <person name="Grigoriev I.V."/>
            <person name="Hibbett D.S."/>
            <person name="Martin F."/>
            <person name="Nordberg H.P."/>
            <person name="Cantor M.N."/>
            <person name="Hua S.X."/>
        </authorList>
    </citation>
    <scope>NUCLEOTIDE SEQUENCE [LARGE SCALE GENOMIC DNA]</scope>
    <source>
        <strain evidence="1 2">Ve08.2h10</strain>
    </source>
</reference>
<feature type="non-terminal residue" evidence="1">
    <location>
        <position position="1"/>
    </location>
</feature>
<reference evidence="2" key="2">
    <citation type="submission" date="2015-01" db="EMBL/GenBank/DDBJ databases">
        <title>Evolutionary Origins and Diversification of the Mycorrhizal Mutualists.</title>
        <authorList>
            <consortium name="DOE Joint Genome Institute"/>
            <consortium name="Mycorrhizal Genomics Consortium"/>
            <person name="Kohler A."/>
            <person name="Kuo A."/>
            <person name="Nagy L.G."/>
            <person name="Floudas D."/>
            <person name="Copeland A."/>
            <person name="Barry K.W."/>
            <person name="Cichocki N."/>
            <person name="Veneault-Fourrey C."/>
            <person name="LaButti K."/>
            <person name="Lindquist E.A."/>
            <person name="Lipzen A."/>
            <person name="Lundell T."/>
            <person name="Morin E."/>
            <person name="Murat C."/>
            <person name="Riley R."/>
            <person name="Ohm R."/>
            <person name="Sun H."/>
            <person name="Tunlid A."/>
            <person name="Henrissat B."/>
            <person name="Grigoriev I.V."/>
            <person name="Hibbett D.S."/>
            <person name="Martin F."/>
        </authorList>
    </citation>
    <scope>NUCLEOTIDE SEQUENCE [LARGE SCALE GENOMIC DNA]</scope>
    <source>
        <strain evidence="2">Ve08.2h10</strain>
    </source>
</reference>
<sequence length="174" mass="19434">YTVLQVLATLCEALIEPFFNPTMLLKEQIRSLLKFTHLSFALYQQHAASFMPCQLYCDTQAMIKNIAVVVAKQQDLDNTVPIYIIQDGDDHLKGVFGNAHTDDNDPNMGIQRLCQKLSSAADQGAIFVKHPEWDCGHCRLTASSKLGADHLNPKSWKGHIVASSVFLQTEWCEG</sequence>
<name>A0A0D0DGH1_9AGAM</name>
<evidence type="ECO:0000313" key="2">
    <source>
        <dbReference type="Proteomes" id="UP000054538"/>
    </source>
</evidence>
<proteinExistence type="predicted"/>
<feature type="non-terminal residue" evidence="1">
    <location>
        <position position="174"/>
    </location>
</feature>
<dbReference type="HOGENOM" id="CLU_091937_0_0_1"/>
<organism evidence="1 2">
    <name type="scientific">Paxillus rubicundulus Ve08.2h10</name>
    <dbReference type="NCBI Taxonomy" id="930991"/>
    <lineage>
        <taxon>Eukaryota</taxon>
        <taxon>Fungi</taxon>
        <taxon>Dikarya</taxon>
        <taxon>Basidiomycota</taxon>
        <taxon>Agaricomycotina</taxon>
        <taxon>Agaricomycetes</taxon>
        <taxon>Agaricomycetidae</taxon>
        <taxon>Boletales</taxon>
        <taxon>Paxilineae</taxon>
        <taxon>Paxillaceae</taxon>
        <taxon>Paxillus</taxon>
    </lineage>
</organism>
<dbReference type="AlphaFoldDB" id="A0A0D0DGH1"/>
<dbReference type="Proteomes" id="UP000054538">
    <property type="component" value="Unassembled WGS sequence"/>
</dbReference>
<protein>
    <submittedName>
        <fullName evidence="1">Uncharacterized protein</fullName>
    </submittedName>
</protein>